<feature type="region of interest" description="Disordered" evidence="9">
    <location>
        <begin position="152"/>
        <end position="174"/>
    </location>
</feature>
<keyword evidence="5" id="KW-0653">Protein transport</keyword>
<evidence type="ECO:0000256" key="3">
    <source>
        <dbReference type="ARBA" id="ARBA00022448"/>
    </source>
</evidence>
<evidence type="ECO:0000256" key="2">
    <source>
        <dbReference type="ARBA" id="ARBA00009063"/>
    </source>
</evidence>
<proteinExistence type="inferred from homology"/>
<reference evidence="11" key="1">
    <citation type="submission" date="2020-02" db="EMBL/GenBank/DDBJ databases">
        <authorList>
            <person name="Palmer J.M."/>
        </authorList>
    </citation>
    <scope>NUCLEOTIDE SEQUENCE</scope>
    <source>
        <strain evidence="11">EPUS1.4</strain>
        <tissue evidence="11">Thallus</tissue>
    </source>
</reference>
<evidence type="ECO:0000256" key="5">
    <source>
        <dbReference type="ARBA" id="ARBA00022927"/>
    </source>
</evidence>
<dbReference type="GO" id="GO:0006890">
    <property type="term" value="P:retrograde vesicle-mediated transport, Golgi to endoplasmic reticulum"/>
    <property type="evidence" value="ECO:0007669"/>
    <property type="project" value="TreeGrafter"/>
</dbReference>
<dbReference type="PANTHER" id="PTHR15959">
    <property type="entry name" value="SYNTAXIN-18"/>
    <property type="match status" value="1"/>
</dbReference>
<feature type="compositionally biased region" description="Basic and acidic residues" evidence="9">
    <location>
        <begin position="162"/>
        <end position="174"/>
    </location>
</feature>
<feature type="region of interest" description="Disordered" evidence="9">
    <location>
        <begin position="60"/>
        <end position="85"/>
    </location>
</feature>
<dbReference type="Proteomes" id="UP000606974">
    <property type="component" value="Unassembled WGS sequence"/>
</dbReference>
<evidence type="ECO:0000313" key="11">
    <source>
        <dbReference type="EMBL" id="KAF7503148.1"/>
    </source>
</evidence>
<sequence>MTNITPVVSFLLTTEHTAAPIQEHVHSPDRLDTFLQEAYRINSHISSLLLYLRQIRQPYLSTSTAPPPRKHRSTSDDSNTQSPPIYLTDAQRTEIDTQTSNLLHELSSNISSLTAAENLRNSTETALLERRFGSKRGGGGRNNVLWRWAAGGEDNADDGDESLGKSDEQLEAEGRASSIKTFREGVLWHLGWKLQGAVETQRRMVEVRAAREREKEKSVLWKMKTDAAAAGSTVEFGGGGGMGVGGGQIPRRTATAGANSMNGDIIDYKMDGNYNPTLDDSITNRDRSGEEMDMDNLPPNLQQLFESENSTLLAHYNTTLSKIAQAEKSLLEISSLQSTLLTHLSTQGEMIEQLVQDAQGTGEDVRRGNRELKRAGERWGKGLARGVFWVTVGLCGFLVGWDLVF</sequence>
<protein>
    <recommendedName>
        <fullName evidence="10">t-SNARE coiled-coil homology domain-containing protein</fullName>
    </recommendedName>
</protein>
<name>A0A8H7A5W7_9EURO</name>
<evidence type="ECO:0000256" key="9">
    <source>
        <dbReference type="SAM" id="MobiDB-lite"/>
    </source>
</evidence>
<comment type="caution">
    <text evidence="11">The sequence shown here is derived from an EMBL/GenBank/DDBJ whole genome shotgun (WGS) entry which is preliminary data.</text>
</comment>
<evidence type="ECO:0000259" key="10">
    <source>
        <dbReference type="PROSITE" id="PS50192"/>
    </source>
</evidence>
<keyword evidence="7" id="KW-0175">Coiled coil</keyword>
<dbReference type="EMBL" id="JAACFV010000195">
    <property type="protein sequence ID" value="KAF7503148.1"/>
    <property type="molecule type" value="Genomic_DNA"/>
</dbReference>
<dbReference type="AlphaFoldDB" id="A0A8H7A5W7"/>
<accession>A0A8H7A5W7</accession>
<comment type="similarity">
    <text evidence="2">Belongs to the syntaxin family.</text>
</comment>
<gene>
    <name evidence="11" type="ORF">GJ744_004290</name>
</gene>
<dbReference type="GO" id="GO:0005783">
    <property type="term" value="C:endoplasmic reticulum"/>
    <property type="evidence" value="ECO:0007669"/>
    <property type="project" value="TreeGrafter"/>
</dbReference>
<dbReference type="SMART" id="SM00397">
    <property type="entry name" value="t_SNARE"/>
    <property type="match status" value="1"/>
</dbReference>
<evidence type="ECO:0000256" key="6">
    <source>
        <dbReference type="ARBA" id="ARBA00022989"/>
    </source>
</evidence>
<keyword evidence="3" id="KW-0813">Transport</keyword>
<keyword evidence="12" id="KW-1185">Reference proteome</keyword>
<dbReference type="PROSITE" id="PS50192">
    <property type="entry name" value="T_SNARE"/>
    <property type="match status" value="1"/>
</dbReference>
<dbReference type="InterPro" id="IPR019529">
    <property type="entry name" value="Syntaxin-18_N"/>
</dbReference>
<dbReference type="GO" id="GO:0015031">
    <property type="term" value="P:protein transport"/>
    <property type="evidence" value="ECO:0007669"/>
    <property type="project" value="UniProtKB-KW"/>
</dbReference>
<comment type="subcellular location">
    <subcellularLocation>
        <location evidence="1">Membrane</location>
        <topology evidence="1">Single-pass type IV membrane protein</topology>
    </subcellularLocation>
</comment>
<evidence type="ECO:0000256" key="7">
    <source>
        <dbReference type="ARBA" id="ARBA00023054"/>
    </source>
</evidence>
<keyword evidence="6" id="KW-1133">Transmembrane helix</keyword>
<organism evidence="11 12">
    <name type="scientific">Endocarpon pusillum</name>
    <dbReference type="NCBI Taxonomy" id="364733"/>
    <lineage>
        <taxon>Eukaryota</taxon>
        <taxon>Fungi</taxon>
        <taxon>Dikarya</taxon>
        <taxon>Ascomycota</taxon>
        <taxon>Pezizomycotina</taxon>
        <taxon>Eurotiomycetes</taxon>
        <taxon>Chaetothyriomycetidae</taxon>
        <taxon>Verrucariales</taxon>
        <taxon>Verrucariaceae</taxon>
        <taxon>Endocarpon</taxon>
    </lineage>
</organism>
<keyword evidence="8" id="KW-0472">Membrane</keyword>
<dbReference type="OrthoDB" id="342981at2759"/>
<evidence type="ECO:0000256" key="1">
    <source>
        <dbReference type="ARBA" id="ARBA00004211"/>
    </source>
</evidence>
<evidence type="ECO:0000256" key="8">
    <source>
        <dbReference type="ARBA" id="ARBA00023136"/>
    </source>
</evidence>
<dbReference type="Gene3D" id="1.20.5.110">
    <property type="match status" value="1"/>
</dbReference>
<dbReference type="InterPro" id="IPR000727">
    <property type="entry name" value="T_SNARE_dom"/>
</dbReference>
<keyword evidence="4" id="KW-0812">Transmembrane</keyword>
<evidence type="ECO:0000256" key="4">
    <source>
        <dbReference type="ARBA" id="ARBA00022692"/>
    </source>
</evidence>
<dbReference type="PANTHER" id="PTHR15959:SF0">
    <property type="entry name" value="SYNTAXIN-18"/>
    <property type="match status" value="1"/>
</dbReference>
<feature type="domain" description="T-SNARE coiled-coil homology" evidence="10">
    <location>
        <begin position="313"/>
        <end position="375"/>
    </location>
</feature>
<dbReference type="Pfam" id="PF10496">
    <property type="entry name" value="Syntaxin-18_N"/>
    <property type="match status" value="1"/>
</dbReference>
<dbReference type="GO" id="GO:0031201">
    <property type="term" value="C:SNARE complex"/>
    <property type="evidence" value="ECO:0007669"/>
    <property type="project" value="TreeGrafter"/>
</dbReference>
<evidence type="ECO:0000313" key="12">
    <source>
        <dbReference type="Proteomes" id="UP000606974"/>
    </source>
</evidence>